<dbReference type="InterPro" id="IPR010982">
    <property type="entry name" value="Lambda_DNA-bd_dom_sf"/>
</dbReference>
<protein>
    <submittedName>
        <fullName evidence="1">Tetratricopeptide (TPR) repeat protein</fullName>
    </submittedName>
</protein>
<keyword evidence="2" id="KW-1185">Reference proteome</keyword>
<gene>
    <name evidence="1" type="ORF">HDA45_007723</name>
</gene>
<dbReference type="Proteomes" id="UP000580861">
    <property type="component" value="Unassembled WGS sequence"/>
</dbReference>
<accession>A0A841BCA0</accession>
<dbReference type="EMBL" id="JACHMX010000001">
    <property type="protein sequence ID" value="MBB5857636.1"/>
    <property type="molecule type" value="Genomic_DNA"/>
</dbReference>
<comment type="caution">
    <text evidence="1">The sequence shown here is derived from an EMBL/GenBank/DDBJ whole genome shotgun (WGS) entry which is preliminary data.</text>
</comment>
<sequence>MNSTSPLKAARNALDWSQEKLARAINARAAAHGLPERSVPSRKTDISRWENGHVVPEPPMRAVLREIYGRTDGDLGFPTGDFAGPSGDELAERLVIARRVDEQTIELFRDEVISVRHADRRFGSAARLERLRGQITEIEGLLRHTILRRDRAPLAGVLVEASTLAGWNSLDIGSLAQAWTHYERAKYAAMESGSAGLLAHATAEQAFVLIDTGNVDDALALFEEARSIGERAPELLRAWLAAAEGEGHAIAGHRDEALRAFDEADTLLPNEVVHPELPFVFLGGSHLDRWRGNALVHLGAPEAIDHLERVVDDARSTSFVRAGAAVYVDLALAYSASGDREASRTYAQQARRIISQVGSVRLRRRLERLVLPGDSDPA</sequence>
<dbReference type="Gene3D" id="1.10.260.40">
    <property type="entry name" value="lambda repressor-like DNA-binding domains"/>
    <property type="match status" value="1"/>
</dbReference>
<evidence type="ECO:0000313" key="1">
    <source>
        <dbReference type="EMBL" id="MBB5857636.1"/>
    </source>
</evidence>
<dbReference type="AlphaFoldDB" id="A0A841BCA0"/>
<evidence type="ECO:0000313" key="2">
    <source>
        <dbReference type="Proteomes" id="UP000580861"/>
    </source>
</evidence>
<dbReference type="InterPro" id="IPR011990">
    <property type="entry name" value="TPR-like_helical_dom_sf"/>
</dbReference>
<dbReference type="SUPFAM" id="SSF48452">
    <property type="entry name" value="TPR-like"/>
    <property type="match status" value="1"/>
</dbReference>
<dbReference type="Gene3D" id="1.25.40.10">
    <property type="entry name" value="Tetratricopeptide repeat domain"/>
    <property type="match status" value="1"/>
</dbReference>
<organism evidence="1 2">
    <name type="scientific">Amycolatopsis umgeniensis</name>
    <dbReference type="NCBI Taxonomy" id="336628"/>
    <lineage>
        <taxon>Bacteria</taxon>
        <taxon>Bacillati</taxon>
        <taxon>Actinomycetota</taxon>
        <taxon>Actinomycetes</taxon>
        <taxon>Pseudonocardiales</taxon>
        <taxon>Pseudonocardiaceae</taxon>
        <taxon>Amycolatopsis</taxon>
    </lineage>
</organism>
<name>A0A841BCA0_9PSEU</name>
<dbReference type="GO" id="GO:0003677">
    <property type="term" value="F:DNA binding"/>
    <property type="evidence" value="ECO:0007669"/>
    <property type="project" value="InterPro"/>
</dbReference>
<proteinExistence type="predicted"/>
<dbReference type="RefSeq" id="WP_343072255.1">
    <property type="nucleotide sequence ID" value="NZ_JACHMX010000001.1"/>
</dbReference>
<reference evidence="1 2" key="1">
    <citation type="submission" date="2020-08" db="EMBL/GenBank/DDBJ databases">
        <title>Sequencing the genomes of 1000 actinobacteria strains.</title>
        <authorList>
            <person name="Klenk H.-P."/>
        </authorList>
    </citation>
    <scope>NUCLEOTIDE SEQUENCE [LARGE SCALE GENOMIC DNA]</scope>
    <source>
        <strain evidence="1 2">DSM 45272</strain>
    </source>
</reference>